<reference evidence="8" key="1">
    <citation type="submission" date="2019-07" db="EMBL/GenBank/DDBJ databases">
        <authorList>
            <consortium name="Wellcome Sanger Institute Data Sharing"/>
        </authorList>
    </citation>
    <scope>NUCLEOTIDE SEQUENCE [LARGE SCALE GENOMIC DNA]</scope>
</reference>
<dbReference type="GO" id="GO:0098858">
    <property type="term" value="C:actin-based cell projection"/>
    <property type="evidence" value="ECO:0007669"/>
    <property type="project" value="TreeGrafter"/>
</dbReference>
<evidence type="ECO:0000313" key="8">
    <source>
        <dbReference type="Ensembl" id="ENSGMOP00000059799.1"/>
    </source>
</evidence>
<dbReference type="PANTHER" id="PTHR10460">
    <property type="entry name" value="ABL INTERACTOR FAMILY MEMBER"/>
    <property type="match status" value="1"/>
</dbReference>
<proteinExistence type="inferred from homology"/>
<comment type="similarity">
    <text evidence="2">Belongs to the ABI family.</text>
</comment>
<dbReference type="GO" id="GO:0031209">
    <property type="term" value="C:SCAR complex"/>
    <property type="evidence" value="ECO:0007669"/>
    <property type="project" value="TreeGrafter"/>
</dbReference>
<dbReference type="InterPro" id="IPR028457">
    <property type="entry name" value="ABI"/>
</dbReference>
<evidence type="ECO:0000256" key="2">
    <source>
        <dbReference type="ARBA" id="ARBA00010020"/>
    </source>
</evidence>
<dbReference type="Ensembl" id="ENSGMOT00000076867.1">
    <property type="protein sequence ID" value="ENSGMOP00000059799.1"/>
    <property type="gene ID" value="ENSGMOG00000032596.1"/>
</dbReference>
<dbReference type="GO" id="GO:0035591">
    <property type="term" value="F:signaling adaptor activity"/>
    <property type="evidence" value="ECO:0007669"/>
    <property type="project" value="TreeGrafter"/>
</dbReference>
<dbReference type="GeneTree" id="ENSGT00940000154811"/>
<dbReference type="RefSeq" id="XP_030219537.1">
    <property type="nucleotide sequence ID" value="XM_030363677.1"/>
</dbReference>
<evidence type="ECO:0000256" key="6">
    <source>
        <dbReference type="SAM" id="MobiDB-lite"/>
    </source>
</evidence>
<dbReference type="GO" id="GO:0030027">
    <property type="term" value="C:lamellipodium"/>
    <property type="evidence" value="ECO:0007669"/>
    <property type="project" value="TreeGrafter"/>
</dbReference>
<dbReference type="InterPro" id="IPR012849">
    <property type="entry name" value="Abl-interactor_HHR_dom"/>
</dbReference>
<keyword evidence="5" id="KW-0175">Coiled coil</keyword>
<dbReference type="GO" id="GO:0001764">
    <property type="term" value="P:neuron migration"/>
    <property type="evidence" value="ECO:0007669"/>
    <property type="project" value="TreeGrafter"/>
</dbReference>
<protein>
    <submittedName>
        <fullName evidence="8">Abl interactor 1-like</fullName>
    </submittedName>
</protein>
<evidence type="ECO:0000313" key="9">
    <source>
        <dbReference type="Proteomes" id="UP000694546"/>
    </source>
</evidence>
<gene>
    <name evidence="8" type="primary">LOC115548811</name>
</gene>
<evidence type="ECO:0000256" key="3">
    <source>
        <dbReference type="ARBA" id="ARBA00022490"/>
    </source>
</evidence>
<comment type="subcellular location">
    <subcellularLocation>
        <location evidence="1">Cytoplasm</location>
    </subcellularLocation>
</comment>
<dbReference type="PANTHER" id="PTHR10460:SF60">
    <property type="entry name" value="ABI GENE FAMILY MEMBER 3"/>
    <property type="match status" value="1"/>
</dbReference>
<evidence type="ECO:0000256" key="1">
    <source>
        <dbReference type="ARBA" id="ARBA00004496"/>
    </source>
</evidence>
<keyword evidence="3" id="KW-0963">Cytoplasm</keyword>
<dbReference type="Pfam" id="PF07815">
    <property type="entry name" value="Abi_HHR"/>
    <property type="match status" value="1"/>
</dbReference>
<dbReference type="Proteomes" id="UP000694546">
    <property type="component" value="Chromosome 1"/>
</dbReference>
<evidence type="ECO:0000259" key="7">
    <source>
        <dbReference type="Pfam" id="PF07815"/>
    </source>
</evidence>
<dbReference type="AlphaFoldDB" id="A0A8C5CF14"/>
<organism evidence="8 9">
    <name type="scientific">Gadus morhua</name>
    <name type="common">Atlantic cod</name>
    <dbReference type="NCBI Taxonomy" id="8049"/>
    <lineage>
        <taxon>Eukaryota</taxon>
        <taxon>Metazoa</taxon>
        <taxon>Chordata</taxon>
        <taxon>Craniata</taxon>
        <taxon>Vertebrata</taxon>
        <taxon>Euteleostomi</taxon>
        <taxon>Actinopterygii</taxon>
        <taxon>Neopterygii</taxon>
        <taxon>Teleostei</taxon>
        <taxon>Neoteleostei</taxon>
        <taxon>Acanthomorphata</taxon>
        <taxon>Zeiogadaria</taxon>
        <taxon>Gadariae</taxon>
        <taxon>Gadiformes</taxon>
        <taxon>Gadoidei</taxon>
        <taxon>Gadidae</taxon>
        <taxon>Gadus</taxon>
    </lineage>
</organism>
<name>A0A8C5CF14_GADMO</name>
<feature type="region of interest" description="Disordered" evidence="6">
    <location>
        <begin position="347"/>
        <end position="366"/>
    </location>
</feature>
<sequence>MKEQKLKQEVCSIQQEAPSARQALLDNFTNLLKVAEYCHTNYLQSGVSSKKALEETKSFTSQSLASVVYQISTLANSLLGLLDAQTNLIGHMESSINLIGQTVEMHREKVARREIGISTVMKRVPRGAEMTPADPAVHRPTEYHRRPIDYSVLDSVGHQYTIPGKQHSGMIRKAGSSIRSFKAPGPVICPLPPSLGFGKPEEPPTESDVMMSKAPPTNNNVTGIPVSLRTPWSNYPVELVAQPTSKEFLSNHSLRPLSTPPSLEPVEEVTVLLPTPATPKLDVISNSAIEEPSPPFLPHPDLIQDGEVSSTTRRNRIRRLPPISRSLSLRGRARPHDTHLLPSVQSYLELPVPPPPPLLDDSMQLK</sequence>
<keyword evidence="9" id="KW-1185">Reference proteome</keyword>
<dbReference type="Gene3D" id="6.10.140.1620">
    <property type="match status" value="1"/>
</dbReference>
<feature type="domain" description="Abl-interactor homeo-domain homologous" evidence="7">
    <location>
        <begin position="99"/>
        <end position="168"/>
    </location>
</feature>
<accession>A0A8C5CF14</accession>
<evidence type="ECO:0000256" key="5">
    <source>
        <dbReference type="ARBA" id="ARBA00023054"/>
    </source>
</evidence>
<dbReference type="GeneID" id="115548811"/>
<evidence type="ECO:0000256" key="4">
    <source>
        <dbReference type="ARBA" id="ARBA00022553"/>
    </source>
</evidence>
<keyword evidence="4" id="KW-0597">Phosphoprotein</keyword>
<dbReference type="GO" id="GO:0017124">
    <property type="term" value="F:SH3 domain binding"/>
    <property type="evidence" value="ECO:0007669"/>
    <property type="project" value="TreeGrafter"/>
</dbReference>
<reference evidence="8" key="3">
    <citation type="submission" date="2025-09" db="UniProtKB">
        <authorList>
            <consortium name="Ensembl"/>
        </authorList>
    </citation>
    <scope>IDENTIFICATION</scope>
</reference>
<feature type="region of interest" description="Disordered" evidence="6">
    <location>
        <begin position="288"/>
        <end position="314"/>
    </location>
</feature>
<reference evidence="8" key="2">
    <citation type="submission" date="2025-08" db="UniProtKB">
        <authorList>
            <consortium name="Ensembl"/>
        </authorList>
    </citation>
    <scope>IDENTIFICATION</scope>
</reference>